<feature type="transmembrane region" description="Helical" evidence="10">
    <location>
        <begin position="7"/>
        <end position="26"/>
    </location>
</feature>
<dbReference type="Pfam" id="PF00067">
    <property type="entry name" value="p450"/>
    <property type="match status" value="1"/>
</dbReference>
<evidence type="ECO:0000256" key="1">
    <source>
        <dbReference type="ARBA" id="ARBA00001971"/>
    </source>
</evidence>
<evidence type="ECO:0000256" key="2">
    <source>
        <dbReference type="ARBA" id="ARBA00010617"/>
    </source>
</evidence>
<evidence type="ECO:0000256" key="4">
    <source>
        <dbReference type="ARBA" id="ARBA00022723"/>
    </source>
</evidence>
<evidence type="ECO:0000256" key="7">
    <source>
        <dbReference type="ARBA" id="ARBA00023033"/>
    </source>
</evidence>
<dbReference type="FunFam" id="1.10.630.10:FF:000016">
    <property type="entry name" value="Cytochrome P450 78A5"/>
    <property type="match status" value="1"/>
</dbReference>
<dbReference type="AlphaFoldDB" id="A0A6P4AUP3"/>
<keyword evidence="6 8" id="KW-0408">Iron</keyword>
<dbReference type="PRINTS" id="PR00385">
    <property type="entry name" value="P450"/>
</dbReference>
<keyword evidence="3 8" id="KW-0349">Heme</keyword>
<evidence type="ECO:0000256" key="3">
    <source>
        <dbReference type="ARBA" id="ARBA00022617"/>
    </source>
</evidence>
<dbReference type="PANTHER" id="PTHR47946">
    <property type="entry name" value="CYTOCHROME P450 78A7-RELATED"/>
    <property type="match status" value="1"/>
</dbReference>
<dbReference type="InterPro" id="IPR002401">
    <property type="entry name" value="Cyt_P450_E_grp-I"/>
</dbReference>
<dbReference type="PRINTS" id="PR00463">
    <property type="entry name" value="EP450I"/>
</dbReference>
<feature type="binding site" description="axial binding residue" evidence="8">
    <location>
        <position position="485"/>
    </location>
    <ligand>
        <name>heme</name>
        <dbReference type="ChEBI" id="CHEBI:30413"/>
    </ligand>
    <ligandPart>
        <name>Fe</name>
        <dbReference type="ChEBI" id="CHEBI:18248"/>
    </ligandPart>
</feature>
<dbReference type="InterPro" id="IPR051996">
    <property type="entry name" value="Cytochrome_P450_78A"/>
</dbReference>
<dbReference type="GO" id="GO:0048608">
    <property type="term" value="P:reproductive structure development"/>
    <property type="evidence" value="ECO:0007669"/>
    <property type="project" value="UniProtKB-ARBA"/>
</dbReference>
<keyword evidence="4 8" id="KW-0479">Metal-binding</keyword>
<feature type="transmembrane region" description="Helical" evidence="10">
    <location>
        <begin position="46"/>
        <end position="69"/>
    </location>
</feature>
<dbReference type="KEGG" id="zju:107433991"/>
<keyword evidence="10" id="KW-0812">Transmembrane</keyword>
<keyword evidence="10" id="KW-1133">Transmembrane helix</keyword>
<dbReference type="RefSeq" id="XP_015900885.1">
    <property type="nucleotide sequence ID" value="XM_016045399.4"/>
</dbReference>
<dbReference type="GO" id="GO:0004497">
    <property type="term" value="F:monooxygenase activity"/>
    <property type="evidence" value="ECO:0007669"/>
    <property type="project" value="UniProtKB-KW"/>
</dbReference>
<dbReference type="GO" id="GO:0005506">
    <property type="term" value="F:iron ion binding"/>
    <property type="evidence" value="ECO:0007669"/>
    <property type="project" value="InterPro"/>
</dbReference>
<comment type="cofactor">
    <cofactor evidence="1 8">
        <name>heme</name>
        <dbReference type="ChEBI" id="CHEBI:30413"/>
    </cofactor>
</comment>
<keyword evidence="7 9" id="KW-0503">Monooxygenase</keyword>
<accession>A0A6P4AUP3</accession>
<evidence type="ECO:0000313" key="11">
    <source>
        <dbReference type="Proteomes" id="UP001652623"/>
    </source>
</evidence>
<keyword evidence="11" id="KW-1185">Reference proteome</keyword>
<dbReference type="GO" id="GO:0016705">
    <property type="term" value="F:oxidoreductase activity, acting on paired donors, with incorporation or reduction of molecular oxygen"/>
    <property type="evidence" value="ECO:0007669"/>
    <property type="project" value="InterPro"/>
</dbReference>
<dbReference type="InterPro" id="IPR001128">
    <property type="entry name" value="Cyt_P450"/>
</dbReference>
<gene>
    <name evidence="12" type="primary">LOC107433991</name>
</gene>
<name>A0A6P4AUP3_ZIZJJ</name>
<evidence type="ECO:0000256" key="8">
    <source>
        <dbReference type="PIRSR" id="PIRSR602401-1"/>
    </source>
</evidence>
<proteinExistence type="inferred from homology"/>
<dbReference type="CDD" id="cd11076">
    <property type="entry name" value="CYP78"/>
    <property type="match status" value="1"/>
</dbReference>
<evidence type="ECO:0000256" key="6">
    <source>
        <dbReference type="ARBA" id="ARBA00023004"/>
    </source>
</evidence>
<dbReference type="Proteomes" id="UP001652623">
    <property type="component" value="Chromosome 12"/>
</dbReference>
<evidence type="ECO:0000256" key="5">
    <source>
        <dbReference type="ARBA" id="ARBA00023002"/>
    </source>
</evidence>
<evidence type="ECO:0000256" key="10">
    <source>
        <dbReference type="SAM" id="Phobius"/>
    </source>
</evidence>
<dbReference type="SUPFAM" id="SSF48264">
    <property type="entry name" value="Cytochrome P450"/>
    <property type="match status" value="1"/>
</dbReference>
<evidence type="ECO:0000313" key="12">
    <source>
        <dbReference type="RefSeq" id="XP_015900885.1"/>
    </source>
</evidence>
<keyword evidence="10" id="KW-0472">Membrane</keyword>
<dbReference type="GeneID" id="107433991"/>
<comment type="similarity">
    <text evidence="2 9">Belongs to the cytochrome P450 family.</text>
</comment>
<sequence>MMKMKTLIILILSSNICLLFLLFGSINLLRTPWNINYNYTNFTLTLFFLFSFFFFISLNHCLVPGGFAWSFKTHHEIKNSPTTPKLRGPIGWFVLGNLPEMAGSLAHRKLANLAAYFKATRLMPFSLGSTRVIISSHPETAKEILGGSSFSDRPIKDSARLLMFERAIGFAPNGTYWRQLRRIAAVHMFSPRRISGLEVIRRRVIDEMLMSVSAEMEKRGTVGLKGIFQKGSLTNVLESVFSSRLGIETEVELGHMVKEGYDLISRFNWEDYFPVRFLDFYGLKRKCHVLAAKVNTVVGQIVEERKIEGNFGRGNDFLSALLSLPVEEQLSDSDMVAVLWEMIFRGTDTVAILLEWIMARIVLHQDIQAKVQREIDTCVGRERHVRDSDIPNLPYLQAIVKEVLRMHPPGPLLSWARLAIHDVYVDKVFVPAGTTAMVNMWAITHDPSVWKDPWAFKPERFIEEDVSIMGSDLRLAPFGSGRRVCPGKALGLATVHLWLARLLQQFRWFPAQPVDLSECLRLSLEMKTPLACLAVPR</sequence>
<evidence type="ECO:0000256" key="9">
    <source>
        <dbReference type="RuleBase" id="RU000461"/>
    </source>
</evidence>
<dbReference type="GO" id="GO:0020037">
    <property type="term" value="F:heme binding"/>
    <property type="evidence" value="ECO:0007669"/>
    <property type="project" value="InterPro"/>
</dbReference>
<organism evidence="11 12">
    <name type="scientific">Ziziphus jujuba</name>
    <name type="common">Chinese jujube</name>
    <name type="synonym">Ziziphus sativa</name>
    <dbReference type="NCBI Taxonomy" id="326968"/>
    <lineage>
        <taxon>Eukaryota</taxon>
        <taxon>Viridiplantae</taxon>
        <taxon>Streptophyta</taxon>
        <taxon>Embryophyta</taxon>
        <taxon>Tracheophyta</taxon>
        <taxon>Spermatophyta</taxon>
        <taxon>Magnoliopsida</taxon>
        <taxon>eudicotyledons</taxon>
        <taxon>Gunneridae</taxon>
        <taxon>Pentapetalae</taxon>
        <taxon>rosids</taxon>
        <taxon>fabids</taxon>
        <taxon>Rosales</taxon>
        <taxon>Rhamnaceae</taxon>
        <taxon>Paliureae</taxon>
        <taxon>Ziziphus</taxon>
    </lineage>
</organism>
<dbReference type="PANTHER" id="PTHR47946:SF13">
    <property type="entry name" value="CYTOCHROME P450 FAMILY PROTEIN, EXPRESSED"/>
    <property type="match status" value="1"/>
</dbReference>
<reference evidence="12" key="1">
    <citation type="submission" date="2025-08" db="UniProtKB">
        <authorList>
            <consortium name="RefSeq"/>
        </authorList>
    </citation>
    <scope>IDENTIFICATION</scope>
    <source>
        <tissue evidence="12">Seedling</tissue>
    </source>
</reference>
<dbReference type="InParanoid" id="A0A6P4AUP3"/>
<dbReference type="InterPro" id="IPR017972">
    <property type="entry name" value="Cyt_P450_CS"/>
</dbReference>
<keyword evidence="5 9" id="KW-0560">Oxidoreductase</keyword>
<dbReference type="Gene3D" id="1.10.630.10">
    <property type="entry name" value="Cytochrome P450"/>
    <property type="match status" value="1"/>
</dbReference>
<dbReference type="PROSITE" id="PS00086">
    <property type="entry name" value="CYTOCHROME_P450"/>
    <property type="match status" value="1"/>
</dbReference>
<dbReference type="InterPro" id="IPR036396">
    <property type="entry name" value="Cyt_P450_sf"/>
</dbReference>
<protein>
    <submittedName>
        <fullName evidence="12">Cytochrome P450 78A5</fullName>
    </submittedName>
</protein>